<gene>
    <name evidence="1" type="ORF">SDC9_195220</name>
</gene>
<sequence>MVNTGHFVVHHHGLQPLAIYAANRKQVDAAALKRGGRHRSVVGRGIAAHRGTRRVAHIQRGAPKARHAALKFSAVARGKNVGRAGAHRAVHHNAAPGLQAQLCCQCQLAANARAHQHKIGAQQFAVGKVNARGIDLLHHHAGIDLHAQ</sequence>
<proteinExistence type="predicted"/>
<reference evidence="1" key="1">
    <citation type="submission" date="2019-08" db="EMBL/GenBank/DDBJ databases">
        <authorList>
            <person name="Kucharzyk K."/>
            <person name="Murdoch R.W."/>
            <person name="Higgins S."/>
            <person name="Loffler F."/>
        </authorList>
    </citation>
    <scope>NUCLEOTIDE SEQUENCE</scope>
</reference>
<organism evidence="1">
    <name type="scientific">bioreactor metagenome</name>
    <dbReference type="NCBI Taxonomy" id="1076179"/>
    <lineage>
        <taxon>unclassified sequences</taxon>
        <taxon>metagenomes</taxon>
        <taxon>ecological metagenomes</taxon>
    </lineage>
</organism>
<dbReference type="AlphaFoldDB" id="A0A645I8D9"/>
<dbReference type="EMBL" id="VSSQ01109247">
    <property type="protein sequence ID" value="MPN47617.1"/>
    <property type="molecule type" value="Genomic_DNA"/>
</dbReference>
<name>A0A645I8D9_9ZZZZ</name>
<evidence type="ECO:0000313" key="1">
    <source>
        <dbReference type="EMBL" id="MPN47617.1"/>
    </source>
</evidence>
<comment type="caution">
    <text evidence="1">The sequence shown here is derived from an EMBL/GenBank/DDBJ whole genome shotgun (WGS) entry which is preliminary data.</text>
</comment>
<accession>A0A645I8D9</accession>
<protein>
    <submittedName>
        <fullName evidence="1">Uncharacterized protein</fullName>
    </submittedName>
</protein>